<gene>
    <name evidence="2" type="ORF">OFUS_LOCUS11334</name>
</gene>
<feature type="non-terminal residue" evidence="2">
    <location>
        <position position="1"/>
    </location>
</feature>
<dbReference type="EMBL" id="CAIIXF020000006">
    <property type="protein sequence ID" value="CAH1785247.1"/>
    <property type="molecule type" value="Genomic_DNA"/>
</dbReference>
<keyword evidence="3" id="KW-1185">Reference proteome</keyword>
<sequence length="152" mass="16356">YKCLKQFVSREDWELHRCFSHDASVACGVGSCTAAFTPSDAEALAFHRRRHPTVEEPPRKKSKGSQPKEGDGTGQELGVDPASISMPQLTAAVHPLRDLEDGPELADSPLVRGLLAESGDPLLGMNSRAVGEYLEGPDVDLEGLDLDFLNSA</sequence>
<evidence type="ECO:0000256" key="1">
    <source>
        <dbReference type="SAM" id="MobiDB-lite"/>
    </source>
</evidence>
<dbReference type="AlphaFoldDB" id="A0A8J1UE07"/>
<feature type="region of interest" description="Disordered" evidence="1">
    <location>
        <begin position="45"/>
        <end position="84"/>
    </location>
</feature>
<evidence type="ECO:0000313" key="3">
    <source>
        <dbReference type="Proteomes" id="UP000749559"/>
    </source>
</evidence>
<reference evidence="2" key="1">
    <citation type="submission" date="2022-03" db="EMBL/GenBank/DDBJ databases">
        <authorList>
            <person name="Martin C."/>
        </authorList>
    </citation>
    <scope>NUCLEOTIDE SEQUENCE</scope>
</reference>
<evidence type="ECO:0000313" key="2">
    <source>
        <dbReference type="EMBL" id="CAH1785247.1"/>
    </source>
</evidence>
<comment type="caution">
    <text evidence="2">The sequence shown here is derived from an EMBL/GenBank/DDBJ whole genome shotgun (WGS) entry which is preliminary data.</text>
</comment>
<name>A0A8J1UE07_OWEFU</name>
<organism evidence="2 3">
    <name type="scientific">Owenia fusiformis</name>
    <name type="common">Polychaete worm</name>
    <dbReference type="NCBI Taxonomy" id="6347"/>
    <lineage>
        <taxon>Eukaryota</taxon>
        <taxon>Metazoa</taxon>
        <taxon>Spiralia</taxon>
        <taxon>Lophotrochozoa</taxon>
        <taxon>Annelida</taxon>
        <taxon>Polychaeta</taxon>
        <taxon>Sedentaria</taxon>
        <taxon>Canalipalpata</taxon>
        <taxon>Sabellida</taxon>
        <taxon>Oweniida</taxon>
        <taxon>Oweniidae</taxon>
        <taxon>Owenia</taxon>
    </lineage>
</organism>
<dbReference type="Proteomes" id="UP000749559">
    <property type="component" value="Unassembled WGS sequence"/>
</dbReference>
<proteinExistence type="predicted"/>
<protein>
    <submittedName>
        <fullName evidence="2">Uncharacterized protein</fullName>
    </submittedName>
</protein>
<accession>A0A8J1UE07</accession>